<evidence type="ECO:0000256" key="4">
    <source>
        <dbReference type="ARBA" id="ARBA00012622"/>
    </source>
</evidence>
<comment type="similarity">
    <text evidence="3 17">Belongs to the QueH family.</text>
</comment>
<proteinExistence type="inferred from homology"/>
<protein>
    <recommendedName>
        <fullName evidence="5 17">Epoxyqueuosine reductase QueH</fullName>
        <ecNumber evidence="4 17">1.17.99.6</ecNumber>
    </recommendedName>
    <alternativeName>
        <fullName evidence="15 17">Queuosine biosynthesis protein QueH</fullName>
    </alternativeName>
</protein>
<dbReference type="InterPro" id="IPR003828">
    <property type="entry name" value="QueH"/>
</dbReference>
<evidence type="ECO:0000256" key="1">
    <source>
        <dbReference type="ARBA" id="ARBA00002268"/>
    </source>
</evidence>
<organism evidence="18">
    <name type="scientific">Caldimicrobium thiodismutans</name>
    <dbReference type="NCBI Taxonomy" id="1653476"/>
    <lineage>
        <taxon>Bacteria</taxon>
        <taxon>Pseudomonadati</taxon>
        <taxon>Thermodesulfobacteriota</taxon>
        <taxon>Thermodesulfobacteria</taxon>
        <taxon>Thermodesulfobacteriales</taxon>
        <taxon>Thermodesulfobacteriaceae</taxon>
        <taxon>Caldimicrobium</taxon>
    </lineage>
</organism>
<dbReference type="EC" id="1.17.99.6" evidence="4 17"/>
<dbReference type="HAMAP" id="MF_02089">
    <property type="entry name" value="QueH"/>
    <property type="match status" value="1"/>
</dbReference>
<evidence type="ECO:0000256" key="7">
    <source>
        <dbReference type="ARBA" id="ARBA00022694"/>
    </source>
</evidence>
<evidence type="ECO:0000256" key="3">
    <source>
        <dbReference type="ARBA" id="ARBA00008207"/>
    </source>
</evidence>
<keyword evidence="9 17" id="KW-0671">Queuosine biosynthesis</keyword>
<accession>A0A832GNJ2</accession>
<dbReference type="Pfam" id="PF02677">
    <property type="entry name" value="QueH"/>
    <property type="match status" value="1"/>
</dbReference>
<feature type="binding site" evidence="17">
    <location>
        <position position="7"/>
    </location>
    <ligand>
        <name>[4Fe-4S] cluster</name>
        <dbReference type="ChEBI" id="CHEBI:49883"/>
    </ligand>
</feature>
<evidence type="ECO:0000256" key="2">
    <source>
        <dbReference type="ARBA" id="ARBA00004691"/>
    </source>
</evidence>
<evidence type="ECO:0000256" key="5">
    <source>
        <dbReference type="ARBA" id="ARBA00016895"/>
    </source>
</evidence>
<evidence type="ECO:0000256" key="15">
    <source>
        <dbReference type="ARBA" id="ARBA00031446"/>
    </source>
</evidence>
<dbReference type="EMBL" id="DSZU01000061">
    <property type="protein sequence ID" value="HGV55152.1"/>
    <property type="molecule type" value="Genomic_DNA"/>
</dbReference>
<evidence type="ECO:0000313" key="18">
    <source>
        <dbReference type="EMBL" id="HGV55152.1"/>
    </source>
</evidence>
<comment type="pathway">
    <text evidence="2 17">tRNA modification; tRNA-queuosine biosynthesis.</text>
</comment>
<sequence>MLLLHICCGPCSLYPITKLREKGISFKGFFYNPNIHPYQEFKARISALEEIARVKGFEVLWEKTYGLRFFLEETLFQWEKPKRCERCYYLRLDKTARLARELGASAFSTTLLQSPFQYHELIREIGEELSHRYKIPFYYEDWRPGYKEGKEETLALGVYRQKYCGCIFSEEERFVNKKKV</sequence>
<feature type="binding site" evidence="17">
    <location>
        <position position="87"/>
    </location>
    <ligand>
        <name>[4Fe-4S] cluster</name>
        <dbReference type="ChEBI" id="CHEBI:49883"/>
    </ligand>
</feature>
<dbReference type="UniPathway" id="UPA00392"/>
<keyword evidence="7 17" id="KW-0819">tRNA processing</keyword>
<evidence type="ECO:0000256" key="16">
    <source>
        <dbReference type="ARBA" id="ARBA00047415"/>
    </source>
</evidence>
<dbReference type="GO" id="GO:0046872">
    <property type="term" value="F:metal ion binding"/>
    <property type="evidence" value="ECO:0007669"/>
    <property type="project" value="UniProtKB-KW"/>
</dbReference>
<feature type="binding site" evidence="17">
    <location>
        <position position="8"/>
    </location>
    <ligand>
        <name>[4Fe-4S] cluster</name>
        <dbReference type="ChEBI" id="CHEBI:49883"/>
    </ligand>
</feature>
<evidence type="ECO:0000256" key="12">
    <source>
        <dbReference type="ARBA" id="ARBA00023014"/>
    </source>
</evidence>
<comment type="caution">
    <text evidence="18">The sequence shown here is derived from an EMBL/GenBank/DDBJ whole genome shotgun (WGS) entry which is preliminary data.</text>
</comment>
<comment type="function">
    <text evidence="1 17">Catalyzes the conversion of epoxyqueuosine (oQ) to queuosine (Q), which is a hypermodified base found in the wobble positions of tRNA(Asp), tRNA(Asn), tRNA(His) and tRNA(Tyr).</text>
</comment>
<keyword evidence="6 17" id="KW-0004">4Fe-4S</keyword>
<gene>
    <name evidence="17" type="primary">queH</name>
    <name evidence="18" type="ORF">ENT73_03595</name>
</gene>
<evidence type="ECO:0000256" key="14">
    <source>
        <dbReference type="ARBA" id="ARBA00023284"/>
    </source>
</evidence>
<keyword evidence="10 17" id="KW-0560">Oxidoreductase</keyword>
<reference evidence="18" key="1">
    <citation type="journal article" date="2020" name="mSystems">
        <title>Genome- and Community-Level Interaction Insights into Carbon Utilization and Element Cycling Functions of Hydrothermarchaeota in Hydrothermal Sediment.</title>
        <authorList>
            <person name="Zhou Z."/>
            <person name="Liu Y."/>
            <person name="Xu W."/>
            <person name="Pan J."/>
            <person name="Luo Z.H."/>
            <person name="Li M."/>
        </authorList>
    </citation>
    <scope>NUCLEOTIDE SEQUENCE [LARGE SCALE GENOMIC DNA]</scope>
    <source>
        <strain evidence="18">SpSt-605</strain>
    </source>
</reference>
<feature type="binding site" evidence="17">
    <location>
        <position position="84"/>
    </location>
    <ligand>
        <name>[4Fe-4S] cluster</name>
        <dbReference type="ChEBI" id="CHEBI:49883"/>
    </ligand>
</feature>
<dbReference type="PANTHER" id="PTHR36701">
    <property type="entry name" value="EPOXYQUEUOSINE REDUCTASE QUEH"/>
    <property type="match status" value="1"/>
</dbReference>
<evidence type="ECO:0000256" key="17">
    <source>
        <dbReference type="HAMAP-Rule" id="MF_02089"/>
    </source>
</evidence>
<evidence type="ECO:0000256" key="13">
    <source>
        <dbReference type="ARBA" id="ARBA00023157"/>
    </source>
</evidence>
<keyword evidence="11 17" id="KW-0408">Iron</keyword>
<evidence type="ECO:0000256" key="9">
    <source>
        <dbReference type="ARBA" id="ARBA00022785"/>
    </source>
</evidence>
<keyword evidence="14 17" id="KW-0676">Redox-active center</keyword>
<dbReference type="PANTHER" id="PTHR36701:SF1">
    <property type="entry name" value="EPOXYQUEUOSINE REDUCTASE QUEH"/>
    <property type="match status" value="1"/>
</dbReference>
<keyword evidence="8 17" id="KW-0479">Metal-binding</keyword>
<comment type="catalytic activity">
    <reaction evidence="16 17">
        <text>epoxyqueuosine(34) in tRNA + AH2 = queuosine(34) in tRNA + A + H2O</text>
        <dbReference type="Rhea" id="RHEA:32159"/>
        <dbReference type="Rhea" id="RHEA-COMP:18571"/>
        <dbReference type="Rhea" id="RHEA-COMP:18582"/>
        <dbReference type="ChEBI" id="CHEBI:13193"/>
        <dbReference type="ChEBI" id="CHEBI:15377"/>
        <dbReference type="ChEBI" id="CHEBI:17499"/>
        <dbReference type="ChEBI" id="CHEBI:194431"/>
        <dbReference type="ChEBI" id="CHEBI:194443"/>
        <dbReference type="EC" id="1.17.99.6"/>
    </reaction>
</comment>
<dbReference type="GO" id="GO:0052693">
    <property type="term" value="F:epoxyqueuosine reductase activity"/>
    <property type="evidence" value="ECO:0007669"/>
    <property type="project" value="UniProtKB-UniRule"/>
</dbReference>
<evidence type="ECO:0000256" key="6">
    <source>
        <dbReference type="ARBA" id="ARBA00022485"/>
    </source>
</evidence>
<keyword evidence="12 17" id="KW-0411">Iron-sulfur</keyword>
<dbReference type="GO" id="GO:0008616">
    <property type="term" value="P:tRNA queuosine(34) biosynthetic process"/>
    <property type="evidence" value="ECO:0007669"/>
    <property type="project" value="UniProtKB-UniRule"/>
</dbReference>
<evidence type="ECO:0000256" key="10">
    <source>
        <dbReference type="ARBA" id="ARBA00023002"/>
    </source>
</evidence>
<evidence type="ECO:0000256" key="8">
    <source>
        <dbReference type="ARBA" id="ARBA00022723"/>
    </source>
</evidence>
<dbReference type="GO" id="GO:0051539">
    <property type="term" value="F:4 iron, 4 sulfur cluster binding"/>
    <property type="evidence" value="ECO:0007669"/>
    <property type="project" value="UniProtKB-UniRule"/>
</dbReference>
<name>A0A832GNJ2_9BACT</name>
<feature type="disulfide bond" description="Redox-active" evidence="17">
    <location>
        <begin position="164"/>
        <end position="166"/>
    </location>
</feature>
<keyword evidence="13 17" id="KW-1015">Disulfide bond</keyword>
<evidence type="ECO:0000256" key="11">
    <source>
        <dbReference type="ARBA" id="ARBA00023004"/>
    </source>
</evidence>
<dbReference type="AlphaFoldDB" id="A0A832GNJ2"/>